<dbReference type="Proteomes" id="UP000694844">
    <property type="component" value="Chromosome 1"/>
</dbReference>
<dbReference type="OrthoDB" id="6187944at2759"/>
<name>A0A8B8CV49_CRAVI</name>
<keyword evidence="1" id="KW-1185">Reference proteome</keyword>
<reference evidence="1" key="1">
    <citation type="submission" date="2024-06" db="UniProtKB">
        <authorList>
            <consortium name="RefSeq"/>
        </authorList>
    </citation>
    <scope>NUCLEOTIDE SEQUENCE [LARGE SCALE GENOMIC DNA]</scope>
</reference>
<reference evidence="2" key="2">
    <citation type="submission" date="2025-08" db="UniProtKB">
        <authorList>
            <consortium name="RefSeq"/>
        </authorList>
    </citation>
    <scope>IDENTIFICATION</scope>
    <source>
        <tissue evidence="2">Whole sample</tissue>
    </source>
</reference>
<accession>A0A8B8CV49</accession>
<dbReference type="KEGG" id="cvn:111121911"/>
<dbReference type="RefSeq" id="XP_022319109.1">
    <property type="nucleotide sequence ID" value="XM_022463401.1"/>
</dbReference>
<dbReference type="AlphaFoldDB" id="A0A8B8CV49"/>
<evidence type="ECO:0000313" key="1">
    <source>
        <dbReference type="Proteomes" id="UP000694844"/>
    </source>
</evidence>
<sequence>MAAMLSLNTLCIIPNVSKYGRALINRHLSKKTHNLEWKETLQYGLENHHELYLRPIRVVNSRLGTSFSSAPIEHRRLKLADKDAILQTQFSTVFSRGFEDLKSYLCNDHYDVLETALWPLSALSVYLTELRKQEETLKEGFNKYAKNDIPEIYVAALLTNHLLSCLVYGNQYLISNDYRKKPPLCPCSNRDCGKYITYGQTGLGHAHIWYGRPDVVVMPKQKNNGYMVPLWYINELEQEEEEEDEMKDMHPLEIKVQSKFKHFASQVLSQAIIFAFYQSNVMKKRGITPLTTLLPSLVLTPNHYYIIMYDYKNDILLSSGHQDSSLWDDTEDFRFNLSAILHIWMVLNYNDFVPTLDPEVIHDFAKSSNIHNILESQNLLGETEKISRKNSFVTINTNDDDDDECVSIKDMKDYIKDPHKRKWY</sequence>
<dbReference type="GeneID" id="111121911"/>
<gene>
    <name evidence="2" type="primary">LOC111121911</name>
</gene>
<protein>
    <submittedName>
        <fullName evidence="2">Uncharacterized protein LOC111121911 isoform X1</fullName>
    </submittedName>
</protein>
<organism evidence="1 2">
    <name type="scientific">Crassostrea virginica</name>
    <name type="common">Eastern oyster</name>
    <dbReference type="NCBI Taxonomy" id="6565"/>
    <lineage>
        <taxon>Eukaryota</taxon>
        <taxon>Metazoa</taxon>
        <taxon>Spiralia</taxon>
        <taxon>Lophotrochozoa</taxon>
        <taxon>Mollusca</taxon>
        <taxon>Bivalvia</taxon>
        <taxon>Autobranchia</taxon>
        <taxon>Pteriomorphia</taxon>
        <taxon>Ostreida</taxon>
        <taxon>Ostreoidea</taxon>
        <taxon>Ostreidae</taxon>
        <taxon>Crassostrea</taxon>
    </lineage>
</organism>
<proteinExistence type="predicted"/>
<evidence type="ECO:0000313" key="2">
    <source>
        <dbReference type="RefSeq" id="XP_022319109.1"/>
    </source>
</evidence>